<feature type="transmembrane region" description="Helical" evidence="2">
    <location>
        <begin position="82"/>
        <end position="99"/>
    </location>
</feature>
<protein>
    <submittedName>
        <fullName evidence="4">DUF4129 domain-containing protein</fullName>
    </submittedName>
</protein>
<evidence type="ECO:0000313" key="4">
    <source>
        <dbReference type="EMBL" id="MBY9075446.1"/>
    </source>
</evidence>
<proteinExistence type="predicted"/>
<evidence type="ECO:0000313" key="5">
    <source>
        <dbReference type="Proteomes" id="UP000754710"/>
    </source>
</evidence>
<dbReference type="Pfam" id="PF13559">
    <property type="entry name" value="DUF4129"/>
    <property type="match status" value="1"/>
</dbReference>
<reference evidence="4 5" key="1">
    <citation type="submission" date="2021-08" db="EMBL/GenBank/DDBJ databases">
        <title>Nocardioides bacterium WL0053 sp. nov., isolated from the sediment.</title>
        <authorList>
            <person name="Wang L."/>
            <person name="Zhang D."/>
            <person name="Zhang A."/>
        </authorList>
    </citation>
    <scope>NUCLEOTIDE SEQUENCE [LARGE SCALE GENOMIC DNA]</scope>
    <source>
        <strain evidence="4 5">WL0053</strain>
    </source>
</reference>
<name>A0ABS7RL23_9ACTN</name>
<evidence type="ECO:0000259" key="3">
    <source>
        <dbReference type="Pfam" id="PF13559"/>
    </source>
</evidence>
<organism evidence="4 5">
    <name type="scientific">Nocardioides jiangsuensis</name>
    <dbReference type="NCBI Taxonomy" id="2866161"/>
    <lineage>
        <taxon>Bacteria</taxon>
        <taxon>Bacillati</taxon>
        <taxon>Actinomycetota</taxon>
        <taxon>Actinomycetes</taxon>
        <taxon>Propionibacteriales</taxon>
        <taxon>Nocardioidaceae</taxon>
        <taxon>Nocardioides</taxon>
    </lineage>
</organism>
<comment type="caution">
    <text evidence="4">The sequence shown here is derived from an EMBL/GenBank/DDBJ whole genome shotgun (WGS) entry which is preliminary data.</text>
</comment>
<keyword evidence="2" id="KW-0472">Membrane</keyword>
<dbReference type="InterPro" id="IPR025403">
    <property type="entry name" value="TgpA-like_C"/>
</dbReference>
<dbReference type="Proteomes" id="UP000754710">
    <property type="component" value="Unassembled WGS sequence"/>
</dbReference>
<sequence>MTRGRAGAVATLVAAAGLLVLTWAAVVGPGSLVSGTPRVFDREPPAATASPTSTAPPGAVSTREQLIEDTETVVDLRWLGELLGWVMVVAVLVGAGLLARHLWRHRWHPPEPPESADFEVLPDLHRVAAALAQSSAAQLEAVAEGSPRDGIQRCWLRVEESVAEAGVRREPWETTAELTVRVLRLLDLDPRAIGGLADLYREARFSRHELGEPERTAARSALHRLHSDLAELEGPRR</sequence>
<accession>A0ABS7RL23</accession>
<gene>
    <name evidence="4" type="ORF">K1X13_11500</name>
</gene>
<feature type="region of interest" description="Disordered" evidence="1">
    <location>
        <begin position="38"/>
        <end position="60"/>
    </location>
</feature>
<keyword evidence="5" id="KW-1185">Reference proteome</keyword>
<keyword evidence="2" id="KW-0812">Transmembrane</keyword>
<feature type="domain" description="Protein-glutamine gamma-glutamyltransferase-like C-terminal" evidence="3">
    <location>
        <begin position="154"/>
        <end position="222"/>
    </location>
</feature>
<evidence type="ECO:0000256" key="2">
    <source>
        <dbReference type="SAM" id="Phobius"/>
    </source>
</evidence>
<dbReference type="EMBL" id="JAIEZQ010000002">
    <property type="protein sequence ID" value="MBY9075446.1"/>
    <property type="molecule type" value="Genomic_DNA"/>
</dbReference>
<dbReference type="RefSeq" id="WP_221025193.1">
    <property type="nucleotide sequence ID" value="NZ_JAIEZQ010000002.1"/>
</dbReference>
<feature type="compositionally biased region" description="Low complexity" evidence="1">
    <location>
        <begin position="45"/>
        <end position="60"/>
    </location>
</feature>
<evidence type="ECO:0000256" key="1">
    <source>
        <dbReference type="SAM" id="MobiDB-lite"/>
    </source>
</evidence>
<keyword evidence="2" id="KW-1133">Transmembrane helix</keyword>